<protein>
    <submittedName>
        <fullName evidence="1">Uncharacterized protein</fullName>
    </submittedName>
</protein>
<proteinExistence type="predicted"/>
<dbReference type="OrthoDB" id="420422at2759"/>
<sequence length="360" mass="41346">MEEARRWIETDESAMEMLARTLAQRPFLLMPPLHRVPLRVGNVVEIVGPSSSAKSEILLQAAVNCILPKDWNGVHFGGLEQLVVYFDLDCRFDVLRLSHALRCRIMEASGFAKGEFQVGSLHFHETVDPSSYSSEELFLVCMRRFLYIRCYSSSEFLSTLKTMRHRIQKESEAQGVRVRFLMIDRRNFSLQCITESIVLEISRLLQMEPMLVLATKAAILRIELTRNELRGSSGKWAFEENFGSTREQEKYREFMPSAWQAFVTHRVLLRVSEEKLRDVDDKLLPIYMSQWVVPPLNYSDKFYVTDSKVYALKGGGLDPCLKLSVRPSPIILSPNAANVPLQRAATWQPADHEVLIFHFG</sequence>
<dbReference type="PANTHER" id="PTHR46644:SF2">
    <property type="entry name" value="DNA REPAIR PROTEIN XRCC2"/>
    <property type="match status" value="1"/>
</dbReference>
<reference evidence="1" key="1">
    <citation type="submission" date="2020-02" db="EMBL/GenBank/DDBJ databases">
        <authorList>
            <person name="Scholz U."/>
            <person name="Mascher M."/>
            <person name="Fiebig A."/>
        </authorList>
    </citation>
    <scope>NUCLEOTIDE SEQUENCE</scope>
</reference>
<gene>
    <name evidence="1" type="ORF">SI8410_11015928</name>
</gene>
<dbReference type="GO" id="GO:0033063">
    <property type="term" value="C:Rad51B-Rad51C-Rad51D-XRCC2 complex"/>
    <property type="evidence" value="ECO:0007669"/>
    <property type="project" value="InterPro"/>
</dbReference>
<dbReference type="InterPro" id="IPR030547">
    <property type="entry name" value="XRCC2"/>
</dbReference>
<dbReference type="GO" id="GO:0005657">
    <property type="term" value="C:replication fork"/>
    <property type="evidence" value="ECO:0007669"/>
    <property type="project" value="InterPro"/>
</dbReference>
<accession>A0A7I8L5T9</accession>
<dbReference type="PANTHER" id="PTHR46644">
    <property type="entry name" value="DNA REPAIR PROTEIN XRCC2"/>
    <property type="match status" value="1"/>
</dbReference>
<dbReference type="EMBL" id="LR746274">
    <property type="protein sequence ID" value="CAA7405250.1"/>
    <property type="molecule type" value="Genomic_DNA"/>
</dbReference>
<organism evidence="1 2">
    <name type="scientific">Spirodela intermedia</name>
    <name type="common">Intermediate duckweed</name>
    <dbReference type="NCBI Taxonomy" id="51605"/>
    <lineage>
        <taxon>Eukaryota</taxon>
        <taxon>Viridiplantae</taxon>
        <taxon>Streptophyta</taxon>
        <taxon>Embryophyta</taxon>
        <taxon>Tracheophyta</taxon>
        <taxon>Spermatophyta</taxon>
        <taxon>Magnoliopsida</taxon>
        <taxon>Liliopsida</taxon>
        <taxon>Araceae</taxon>
        <taxon>Lemnoideae</taxon>
        <taxon>Spirodela</taxon>
    </lineage>
</organism>
<dbReference type="AlphaFoldDB" id="A0A7I8L5T9"/>
<name>A0A7I8L5T9_SPIIN</name>
<dbReference type="InterPro" id="IPR027417">
    <property type="entry name" value="P-loop_NTPase"/>
</dbReference>
<evidence type="ECO:0000313" key="2">
    <source>
        <dbReference type="Proteomes" id="UP000663760"/>
    </source>
</evidence>
<dbReference type="GO" id="GO:0000724">
    <property type="term" value="P:double-strand break repair via homologous recombination"/>
    <property type="evidence" value="ECO:0007669"/>
    <property type="project" value="InterPro"/>
</dbReference>
<dbReference type="Proteomes" id="UP000663760">
    <property type="component" value="Chromosome 11"/>
</dbReference>
<evidence type="ECO:0000313" key="1">
    <source>
        <dbReference type="EMBL" id="CAA7405250.1"/>
    </source>
</evidence>
<dbReference type="SUPFAM" id="SSF52540">
    <property type="entry name" value="P-loop containing nucleoside triphosphate hydrolases"/>
    <property type="match status" value="1"/>
</dbReference>
<keyword evidence="2" id="KW-1185">Reference proteome</keyword>
<dbReference type="CDD" id="cd19490">
    <property type="entry name" value="XRCC2"/>
    <property type="match status" value="1"/>
</dbReference>
<dbReference type="Gene3D" id="3.40.50.300">
    <property type="entry name" value="P-loop containing nucleotide triphosphate hydrolases"/>
    <property type="match status" value="1"/>
</dbReference>